<feature type="transmembrane region" description="Helical" evidence="5">
    <location>
        <begin position="255"/>
        <end position="274"/>
    </location>
</feature>
<dbReference type="PANTHER" id="PTHR28263">
    <property type="entry name" value="GOLGI TO ER TRAFFIC PROTEIN 2"/>
    <property type="match status" value="1"/>
</dbReference>
<keyword evidence="2 5" id="KW-1133">Transmembrane helix</keyword>
<name>A0A9W4K1H3_9EURO</name>
<organism evidence="6 7">
    <name type="scientific">Penicillium salamii</name>
    <dbReference type="NCBI Taxonomy" id="1612424"/>
    <lineage>
        <taxon>Eukaryota</taxon>
        <taxon>Fungi</taxon>
        <taxon>Dikarya</taxon>
        <taxon>Ascomycota</taxon>
        <taxon>Pezizomycotina</taxon>
        <taxon>Eurotiomycetes</taxon>
        <taxon>Eurotiomycetidae</taxon>
        <taxon>Eurotiales</taxon>
        <taxon>Aspergillaceae</taxon>
        <taxon>Penicillium</taxon>
    </lineage>
</organism>
<dbReference type="GO" id="GO:0006890">
    <property type="term" value="P:retrograde vesicle-mediated transport, Golgi to endoplasmic reticulum"/>
    <property type="evidence" value="ECO:0007669"/>
    <property type="project" value="TreeGrafter"/>
</dbReference>
<keyword evidence="3 5" id="KW-0472">Membrane</keyword>
<feature type="region of interest" description="Disordered" evidence="4">
    <location>
        <begin position="1"/>
        <end position="109"/>
    </location>
</feature>
<dbReference type="Pfam" id="PF08690">
    <property type="entry name" value="GET2"/>
    <property type="match status" value="1"/>
</dbReference>
<dbReference type="AlphaFoldDB" id="A0A9W4K1H3"/>
<dbReference type="EMBL" id="CAJVPG010000468">
    <property type="protein sequence ID" value="CAG8431470.1"/>
    <property type="molecule type" value="Genomic_DNA"/>
</dbReference>
<gene>
    <name evidence="6" type="ORF">PSALAMII_LOCUS11516</name>
</gene>
<accession>A0A9W4K1H3</accession>
<dbReference type="InterPro" id="IPR028143">
    <property type="entry name" value="Get2/sif1"/>
</dbReference>
<feature type="compositionally biased region" description="Pro residues" evidence="4">
    <location>
        <begin position="51"/>
        <end position="60"/>
    </location>
</feature>
<evidence type="ECO:0000256" key="4">
    <source>
        <dbReference type="SAM" id="MobiDB-lite"/>
    </source>
</evidence>
<dbReference type="PANTHER" id="PTHR28263:SF1">
    <property type="entry name" value="GOLGI TO ER TRAFFIC PROTEIN 2"/>
    <property type="match status" value="1"/>
</dbReference>
<evidence type="ECO:0000256" key="1">
    <source>
        <dbReference type="ARBA" id="ARBA00022692"/>
    </source>
</evidence>
<evidence type="ECO:0000313" key="7">
    <source>
        <dbReference type="Proteomes" id="UP001152649"/>
    </source>
</evidence>
<keyword evidence="1 5" id="KW-0812">Transmembrane</keyword>
<comment type="caution">
    <text evidence="6">The sequence shown here is derived from an EMBL/GenBank/DDBJ whole genome shotgun (WGS) entry which is preliminary data.</text>
</comment>
<protein>
    <recommendedName>
        <fullName evidence="8">GET complex, subunit GET2</fullName>
    </recommendedName>
</protein>
<dbReference type="OrthoDB" id="5393181at2759"/>
<dbReference type="Proteomes" id="UP001152649">
    <property type="component" value="Unassembled WGS sequence"/>
</dbReference>
<feature type="transmembrane region" description="Helical" evidence="5">
    <location>
        <begin position="222"/>
        <end position="243"/>
    </location>
</feature>
<reference evidence="6" key="1">
    <citation type="submission" date="2021-07" db="EMBL/GenBank/DDBJ databases">
        <authorList>
            <person name="Branca A.L. A."/>
        </authorList>
    </citation>
    <scope>NUCLEOTIDE SEQUENCE</scope>
</reference>
<feature type="compositionally biased region" description="Polar residues" evidence="4">
    <location>
        <begin position="90"/>
        <end position="99"/>
    </location>
</feature>
<proteinExistence type="predicted"/>
<keyword evidence="7" id="KW-1185">Reference proteome</keyword>
<feature type="compositionally biased region" description="Basic and acidic residues" evidence="4">
    <location>
        <begin position="16"/>
        <end position="32"/>
    </location>
</feature>
<evidence type="ECO:0008006" key="8">
    <source>
        <dbReference type="Google" id="ProtNLM"/>
    </source>
</evidence>
<evidence type="ECO:0000313" key="6">
    <source>
        <dbReference type="EMBL" id="CAG8431470.1"/>
    </source>
</evidence>
<evidence type="ECO:0000256" key="5">
    <source>
        <dbReference type="SAM" id="Phobius"/>
    </source>
</evidence>
<sequence>MADESPAQRSARLRRERREAKIKEGGSARLDKITSLSGRTPQAEREEASPSPQPPTPTPPQQLRASPAPQPDMESPEAIRAQQEAFFSMLRQSAPNPSQGVHADPQAPNSMQAQQDLFRAMLRQSAPEQGAGEGAGPDEEDPTIKLLNSLMGAIPGGDPSAMGAGAPSAPDAGAPGLGSSLPAIATMLGVPPFLANMLGGLGGPAPTEAEQKRATVWKTLHTIFALAVAGYLLFIIGSSVALFGSSPPPPATAQSPFAVFVTGELLLTGGKVLFGGKSGMGMAVQLFRDVVRDGSIVLFMLGMGTWYNREWQGVEQ</sequence>
<evidence type="ECO:0000256" key="2">
    <source>
        <dbReference type="ARBA" id="ARBA00022989"/>
    </source>
</evidence>
<evidence type="ECO:0000256" key="3">
    <source>
        <dbReference type="ARBA" id="ARBA00023136"/>
    </source>
</evidence>